<dbReference type="InterPro" id="IPR017144">
    <property type="entry name" value="Xaa-Arg_dipeptidase"/>
</dbReference>
<dbReference type="GO" id="GO:0016805">
    <property type="term" value="F:dipeptidase activity"/>
    <property type="evidence" value="ECO:0007669"/>
    <property type="project" value="InterPro"/>
</dbReference>
<dbReference type="Pfam" id="PF07687">
    <property type="entry name" value="M20_dimer"/>
    <property type="match status" value="1"/>
</dbReference>
<protein>
    <recommendedName>
        <fullName evidence="2">Peptidase M20 domain-containing protein 2</fullName>
    </recommendedName>
</protein>
<accession>A0A5C5G3L1</accession>
<sequence>MPHATNTQLANAFDDFVRDAISQLDGELRDLSLAIHAQPELAWEEHHAHDRLTAYMERQPGFVVERKAYGLATAWSAIFTSSAASNVEIVPTVGFNSEMDALKGLGHACGHNLIAVAGCASAIATARALEHFDLSGRVVLLGTPAEEAGGGKVVMIERGAYDGLDACLMVHPGAGGAGRHGAGVMTSLCIASLTATFSGAPAHAGAAPEKGVNALDAAVGAYSAINALRQQLPSDVRVHGIITGGEEMSVNVIPSRAVLKYGVRAPSAAALSSLIPRVLNCFAGAALTAGCTHVVERHFVYLDVRPSSSLSRLFKSAALRVWDDGTAANDEEAYEVTEDVALGGSTDFGNVSYRCPALHPMFLLPGAPTEEHPHSSTYAAAAALPSSHEATLRVSTALAIAALEVVRSPEVRDEMQREWKKDMTAIGAADALRRIQEAFPEPASKAERGVDGPCGCSHSAA</sequence>
<gene>
    <name evidence="5" type="ORF">DMC30DRAFT_8857</name>
</gene>
<dbReference type="Gene3D" id="3.40.630.10">
    <property type="entry name" value="Zn peptidases"/>
    <property type="match status" value="1"/>
</dbReference>
<dbReference type="PANTHER" id="PTHR30575:SF0">
    <property type="entry name" value="XAA-ARG DIPEPTIDASE"/>
    <property type="match status" value="1"/>
</dbReference>
<dbReference type="Proteomes" id="UP000311382">
    <property type="component" value="Unassembled WGS sequence"/>
</dbReference>
<evidence type="ECO:0000256" key="2">
    <source>
        <dbReference type="PIRNR" id="PIRNR037226"/>
    </source>
</evidence>
<organism evidence="5 6">
    <name type="scientific">Rhodotorula diobovata</name>
    <dbReference type="NCBI Taxonomy" id="5288"/>
    <lineage>
        <taxon>Eukaryota</taxon>
        <taxon>Fungi</taxon>
        <taxon>Dikarya</taxon>
        <taxon>Basidiomycota</taxon>
        <taxon>Pucciniomycotina</taxon>
        <taxon>Microbotryomycetes</taxon>
        <taxon>Sporidiobolales</taxon>
        <taxon>Sporidiobolaceae</taxon>
        <taxon>Rhodotorula</taxon>
    </lineage>
</organism>
<dbReference type="FunFam" id="3.30.70.360:FF:000004">
    <property type="entry name" value="Peptidase M20 domain-containing protein 2"/>
    <property type="match status" value="1"/>
</dbReference>
<comment type="similarity">
    <text evidence="1 2">Belongs to the peptidase M20A family.</text>
</comment>
<dbReference type="InterPro" id="IPR002933">
    <property type="entry name" value="Peptidase_M20"/>
</dbReference>
<dbReference type="PIRSF" id="PIRSF037226">
    <property type="entry name" value="Amidohydrolase_ACY1L2_prd"/>
    <property type="match status" value="1"/>
</dbReference>
<evidence type="ECO:0000313" key="6">
    <source>
        <dbReference type="Proteomes" id="UP000311382"/>
    </source>
</evidence>
<feature type="region of interest" description="Disordered" evidence="3">
    <location>
        <begin position="440"/>
        <end position="461"/>
    </location>
</feature>
<dbReference type="InterPro" id="IPR011650">
    <property type="entry name" value="Peptidase_M20_dimer"/>
</dbReference>
<dbReference type="Pfam" id="PF01546">
    <property type="entry name" value="Peptidase_M20"/>
    <property type="match status" value="1"/>
</dbReference>
<evidence type="ECO:0000256" key="3">
    <source>
        <dbReference type="SAM" id="MobiDB-lite"/>
    </source>
</evidence>
<dbReference type="EMBL" id="SOZI01000010">
    <property type="protein sequence ID" value="TNY23535.1"/>
    <property type="molecule type" value="Genomic_DNA"/>
</dbReference>
<dbReference type="InterPro" id="IPR052030">
    <property type="entry name" value="Peptidase_M20/M20A_hydrolases"/>
</dbReference>
<dbReference type="SUPFAM" id="SSF55031">
    <property type="entry name" value="Bacterial exopeptidase dimerisation domain"/>
    <property type="match status" value="1"/>
</dbReference>
<reference evidence="5 6" key="1">
    <citation type="submission" date="2019-03" db="EMBL/GenBank/DDBJ databases">
        <title>Rhodosporidium diobovatum UCD-FST 08-225 genome sequencing, assembly, and annotation.</title>
        <authorList>
            <person name="Fakankun I.U."/>
            <person name="Fristensky B."/>
            <person name="Levin D.B."/>
        </authorList>
    </citation>
    <scope>NUCLEOTIDE SEQUENCE [LARGE SCALE GENOMIC DNA]</scope>
    <source>
        <strain evidence="5 6">UCD-FST 08-225</strain>
    </source>
</reference>
<name>A0A5C5G3L1_9BASI</name>
<dbReference type="PANTHER" id="PTHR30575">
    <property type="entry name" value="PEPTIDASE M20"/>
    <property type="match status" value="1"/>
</dbReference>
<evidence type="ECO:0000313" key="5">
    <source>
        <dbReference type="EMBL" id="TNY23535.1"/>
    </source>
</evidence>
<dbReference type="AlphaFoldDB" id="A0A5C5G3L1"/>
<dbReference type="OrthoDB" id="6119954at2759"/>
<dbReference type="InterPro" id="IPR017439">
    <property type="entry name" value="Amidohydrolase"/>
</dbReference>
<dbReference type="Gene3D" id="3.30.70.360">
    <property type="match status" value="1"/>
</dbReference>
<dbReference type="STRING" id="5288.A0A5C5G3L1"/>
<dbReference type="InterPro" id="IPR036264">
    <property type="entry name" value="Bact_exopeptidase_dim_dom"/>
</dbReference>
<evidence type="ECO:0000259" key="4">
    <source>
        <dbReference type="Pfam" id="PF07687"/>
    </source>
</evidence>
<evidence type="ECO:0000256" key="1">
    <source>
        <dbReference type="ARBA" id="ARBA00006247"/>
    </source>
</evidence>
<dbReference type="SUPFAM" id="SSF53187">
    <property type="entry name" value="Zn-dependent exopeptidases"/>
    <property type="match status" value="1"/>
</dbReference>
<feature type="domain" description="Peptidase M20 dimerisation" evidence="4">
    <location>
        <begin position="190"/>
        <end position="275"/>
    </location>
</feature>
<dbReference type="NCBIfam" id="TIGR01891">
    <property type="entry name" value="amidohydrolases"/>
    <property type="match status" value="1"/>
</dbReference>
<comment type="caution">
    <text evidence="5">The sequence shown here is derived from an EMBL/GenBank/DDBJ whole genome shotgun (WGS) entry which is preliminary data.</text>
</comment>
<proteinExistence type="inferred from homology"/>
<keyword evidence="6" id="KW-1185">Reference proteome</keyword>